<protein>
    <submittedName>
        <fullName evidence="1">Uncharacterized protein</fullName>
    </submittedName>
</protein>
<dbReference type="EMBL" id="JAHKSW010000011">
    <property type="protein sequence ID" value="KAG7326813.1"/>
    <property type="molecule type" value="Genomic_DNA"/>
</dbReference>
<dbReference type="Proteomes" id="UP000824219">
    <property type="component" value="Linkage Group LG11"/>
</dbReference>
<evidence type="ECO:0000313" key="2">
    <source>
        <dbReference type="Proteomes" id="UP000824219"/>
    </source>
</evidence>
<gene>
    <name evidence="1" type="ORF">KOW79_010214</name>
</gene>
<dbReference type="AlphaFoldDB" id="A0A9D3NPP5"/>
<reference evidence="1 2" key="1">
    <citation type="submission" date="2021-06" db="EMBL/GenBank/DDBJ databases">
        <title>Chromosome-level genome assembly of the red-tail catfish (Hemibagrus wyckioides).</title>
        <authorList>
            <person name="Shao F."/>
        </authorList>
    </citation>
    <scope>NUCLEOTIDE SEQUENCE [LARGE SCALE GENOMIC DNA]</scope>
    <source>
        <strain evidence="1">EC202008001</strain>
        <tissue evidence="1">Blood</tissue>
    </source>
</reference>
<comment type="caution">
    <text evidence="1">The sequence shown here is derived from an EMBL/GenBank/DDBJ whole genome shotgun (WGS) entry which is preliminary data.</text>
</comment>
<name>A0A9D3NPP5_9TELE</name>
<accession>A0A9D3NPP5</accession>
<organism evidence="1 2">
    <name type="scientific">Hemibagrus wyckioides</name>
    <dbReference type="NCBI Taxonomy" id="337641"/>
    <lineage>
        <taxon>Eukaryota</taxon>
        <taxon>Metazoa</taxon>
        <taxon>Chordata</taxon>
        <taxon>Craniata</taxon>
        <taxon>Vertebrata</taxon>
        <taxon>Euteleostomi</taxon>
        <taxon>Actinopterygii</taxon>
        <taxon>Neopterygii</taxon>
        <taxon>Teleostei</taxon>
        <taxon>Ostariophysi</taxon>
        <taxon>Siluriformes</taxon>
        <taxon>Bagridae</taxon>
        <taxon>Hemibagrus</taxon>
    </lineage>
</organism>
<proteinExistence type="predicted"/>
<keyword evidence="2" id="KW-1185">Reference proteome</keyword>
<sequence>MLKQEVWRREFVSLEPNLIRHIRQKEIKPQFVSYCLLFFYNLLQTAMASGRVNISELIRHLQQLSLDVEEMHVEYSTLTLLLLPWRIHRYVKEPKTRSSL</sequence>
<evidence type="ECO:0000313" key="1">
    <source>
        <dbReference type="EMBL" id="KAG7326813.1"/>
    </source>
</evidence>